<dbReference type="Proteomes" id="UP000824998">
    <property type="component" value="Unassembled WGS sequence"/>
</dbReference>
<dbReference type="EMBL" id="MU251387">
    <property type="protein sequence ID" value="KAG9237415.1"/>
    <property type="molecule type" value="Genomic_DNA"/>
</dbReference>
<evidence type="ECO:0000313" key="3">
    <source>
        <dbReference type="Proteomes" id="UP000824998"/>
    </source>
</evidence>
<feature type="compositionally biased region" description="Basic and acidic residues" evidence="1">
    <location>
        <begin position="18"/>
        <end position="31"/>
    </location>
</feature>
<dbReference type="AlphaFoldDB" id="A0A9P7YPM0"/>
<feature type="region of interest" description="Disordered" evidence="1">
    <location>
        <begin position="234"/>
        <end position="287"/>
    </location>
</feature>
<protein>
    <submittedName>
        <fullName evidence="2">Uncharacterized protein</fullName>
    </submittedName>
</protein>
<feature type="compositionally biased region" description="Basic and acidic residues" evidence="1">
    <location>
        <begin position="167"/>
        <end position="196"/>
    </location>
</feature>
<accession>A0A9P7YPM0</accession>
<evidence type="ECO:0000313" key="2">
    <source>
        <dbReference type="EMBL" id="KAG9237415.1"/>
    </source>
</evidence>
<comment type="caution">
    <text evidence="2">The sequence shown here is derived from an EMBL/GenBank/DDBJ whole genome shotgun (WGS) entry which is preliminary data.</text>
</comment>
<sequence length="287" mass="31684">MGRWETGDAMGDVMGDVMGKKRIERGKDHLQTKRVGPKCRVDETPRGRPNARIAGRPNAPIAGRPNARIPESRAEAQGPKAQVSLSPPRWPKSPKSRAPTETREAEMCQCGHRKRKRAPGSKIAASSPGWGPIGIRSPRGPAQKRSGKRQADSSRPTQHNRARRPCLRRDRGRDPLSSRRNGRTEHHRSDSDDHVLSCDLFPGPSPSYLNPQSDTEGRFLTFLRRSSFDASAAYDVVPWRSYTPEARPSTQPASSRAWSLEKVEPATRRPKTGTGPEDEAGEGGRPS</sequence>
<organism evidence="2 3">
    <name type="scientific">Amylocarpus encephaloides</name>
    <dbReference type="NCBI Taxonomy" id="45428"/>
    <lineage>
        <taxon>Eukaryota</taxon>
        <taxon>Fungi</taxon>
        <taxon>Dikarya</taxon>
        <taxon>Ascomycota</taxon>
        <taxon>Pezizomycotina</taxon>
        <taxon>Leotiomycetes</taxon>
        <taxon>Helotiales</taxon>
        <taxon>Helotiales incertae sedis</taxon>
        <taxon>Amylocarpus</taxon>
    </lineage>
</organism>
<evidence type="ECO:0000256" key="1">
    <source>
        <dbReference type="SAM" id="MobiDB-lite"/>
    </source>
</evidence>
<gene>
    <name evidence="2" type="ORF">BJ875DRAFT_438471</name>
</gene>
<feature type="region of interest" description="Disordered" evidence="1">
    <location>
        <begin position="1"/>
        <end position="214"/>
    </location>
</feature>
<feature type="compositionally biased region" description="Polar residues" evidence="1">
    <location>
        <begin position="248"/>
        <end position="257"/>
    </location>
</feature>
<proteinExistence type="predicted"/>
<reference evidence="2" key="1">
    <citation type="journal article" date="2021" name="IMA Fungus">
        <title>Genomic characterization of three marine fungi, including Emericellopsis atlantica sp. nov. with signatures of a generalist lifestyle and marine biomass degradation.</title>
        <authorList>
            <person name="Hagestad O.C."/>
            <person name="Hou L."/>
            <person name="Andersen J.H."/>
            <person name="Hansen E.H."/>
            <person name="Altermark B."/>
            <person name="Li C."/>
            <person name="Kuhnert E."/>
            <person name="Cox R.J."/>
            <person name="Crous P.W."/>
            <person name="Spatafora J.W."/>
            <person name="Lail K."/>
            <person name="Amirebrahimi M."/>
            <person name="Lipzen A."/>
            <person name="Pangilinan J."/>
            <person name="Andreopoulos W."/>
            <person name="Hayes R.D."/>
            <person name="Ng V."/>
            <person name="Grigoriev I.V."/>
            <person name="Jackson S.A."/>
            <person name="Sutton T.D.S."/>
            <person name="Dobson A.D.W."/>
            <person name="Rama T."/>
        </authorList>
    </citation>
    <scope>NUCLEOTIDE SEQUENCE</scope>
    <source>
        <strain evidence="2">TRa018bII</strain>
    </source>
</reference>
<keyword evidence="3" id="KW-1185">Reference proteome</keyword>
<name>A0A9P7YPM0_9HELO</name>